<evidence type="ECO:0000313" key="4">
    <source>
        <dbReference type="Proteomes" id="UP000566819"/>
    </source>
</evidence>
<dbReference type="PANTHER" id="PTHR23509">
    <property type="entry name" value="PA-PL1 PHOSPHOLIPASE FAMILY"/>
    <property type="match status" value="1"/>
</dbReference>
<feature type="compositionally biased region" description="Basic and acidic residues" evidence="1">
    <location>
        <begin position="170"/>
        <end position="179"/>
    </location>
</feature>
<dbReference type="Pfam" id="PF02862">
    <property type="entry name" value="DDHD"/>
    <property type="match status" value="2"/>
</dbReference>
<sequence length="1189" mass="130438">MSQPNHTYGPTCRLARNATSPSSNDDMPHLKAQFFYSSSLPIDDPLSVVPPPSGSETKCVKHPLRPFLASDNNDLEEAWLGLASKKERKRHMKTQPPHLGKGPSEGPAPKPPIYDGTQTKRSESEHEREGPKRAAVEESRGGGTSDERQKLPEPESPPTPKDKHSRRHARAEAAREAKAAKAAAKSKATRSPSPPKESKSRLAAPDKKVSRRDSTGSKPSKSKSPKEKKVKGQKKIVVPESAGSSSQKQPDGDQDNDSSAPDCCVQMEGDEPTASSEPINDDPLVPDCSEQMEQDDSATSSNPMDEDSRSENGGLIIPMDSSAPDCCVQMEKDGSATSSKPINEDRSAPNCCEQLETDVSAATSKPLNEDSRSEEGRAGRGPAFGLSAVLGAQGDGAQEIPSIKDATTFEDISSHSGPSDPRSERKKNKSKKPNKSLSPKPSFQPLGDKENSGPEIQTSDLASLAPCQGGDTGTTGQPFLKFIGQNASIQLQSVQESALDDMKNYGYQSDSRNSDEPAMQTETLHIHGSIESTDVPVGISRLHLVKIPALQMHPIYWSPVHDIAAVTRGTWFYQGTMLPVEPRVANQLESGYRELRPWSKTWRDELNSALEVGAAGEEKIAHRLWPKEDETKRTAHDCKEAHLSTDPYCAARCFHGEAAAEGTIDLDEKPTEAKTVAKKFPSTQVIYKDSQNAFILKPTLQPSAYYGRKPLQKIKKGTTVGIHVVRGFDWKAWEKLHPSKKSNVLIKGEEDAPTGIDTDGPAKNACPACRAHEERPKVTDLILVIHGIGQKLSERVESFHFTHSINSFRRSVNIELANGGVRRVLRKEMGRIMVLPVNWRSNLSLEEGGPMNDNDKDRDHGDFSLKDITPDTIPAVRNLISDVMLDIPFYMSHHKPKMIQAVITEANRVFRLWCKNNPDFRQEGRVHIIAHSLGSAMAVEILSRQPTYVPKADMNGKRMNTKHFEFNTTNLFCAGSPAGFFLLLEKGSLVPRRGLQKPSAEQNDTQDKKVTGEAGIFGCMAVENVYNIMHYNDPIAYRLNAAADRQYAANLKNAQVPSATTGFFEGIGNRMKFITPGASSSSELGVGQLPKPGSIARLPSQLEMEIHDFTREEIAEKKFSLLNDNGQVDWFLSSGGGPLEFQYLNMLSAHSSYWLSLDFIRMIVTEVGKEAGKINCLPNMKAVKVGHKP</sequence>
<feature type="region of interest" description="Disordered" evidence="1">
    <location>
        <begin position="79"/>
        <end position="457"/>
    </location>
</feature>
<feature type="compositionally biased region" description="Basic and acidic residues" evidence="1">
    <location>
        <begin position="118"/>
        <end position="153"/>
    </location>
</feature>
<protein>
    <recommendedName>
        <fullName evidence="2">DDHD domain-containing protein</fullName>
    </recommendedName>
</protein>
<gene>
    <name evidence="3" type="ORF">G7Y89_g437</name>
</gene>
<feature type="region of interest" description="Disordered" evidence="1">
    <location>
        <begin position="41"/>
        <end position="60"/>
    </location>
</feature>
<dbReference type="InterPro" id="IPR029058">
    <property type="entry name" value="AB_hydrolase_fold"/>
</dbReference>
<feature type="compositionally biased region" description="Basic residues" evidence="1">
    <location>
        <begin position="424"/>
        <end position="434"/>
    </location>
</feature>
<feature type="compositionally biased region" description="Basic residues" evidence="1">
    <location>
        <begin position="220"/>
        <end position="234"/>
    </location>
</feature>
<dbReference type="GO" id="GO:0005737">
    <property type="term" value="C:cytoplasm"/>
    <property type="evidence" value="ECO:0007669"/>
    <property type="project" value="TreeGrafter"/>
</dbReference>
<dbReference type="EMBL" id="JAAMPI010000015">
    <property type="protein sequence ID" value="KAF4637644.1"/>
    <property type="molecule type" value="Genomic_DNA"/>
</dbReference>
<dbReference type="GO" id="GO:0004620">
    <property type="term" value="F:phospholipase activity"/>
    <property type="evidence" value="ECO:0007669"/>
    <property type="project" value="TreeGrafter"/>
</dbReference>
<dbReference type="SMART" id="SM01127">
    <property type="entry name" value="DDHD"/>
    <property type="match status" value="1"/>
</dbReference>
<dbReference type="Proteomes" id="UP000566819">
    <property type="component" value="Unassembled WGS sequence"/>
</dbReference>
<dbReference type="InterPro" id="IPR058055">
    <property type="entry name" value="PA-PLA1"/>
</dbReference>
<dbReference type="PANTHER" id="PTHR23509:SF6">
    <property type="entry name" value="PHOSPHOLIPASE C1020.13C-RELATED"/>
    <property type="match status" value="1"/>
</dbReference>
<dbReference type="OrthoDB" id="69269at2759"/>
<reference evidence="3 4" key="1">
    <citation type="submission" date="2020-03" db="EMBL/GenBank/DDBJ databases">
        <title>Draft Genome Sequence of Cudoniella acicularis.</title>
        <authorList>
            <person name="Buettner E."/>
            <person name="Kellner H."/>
        </authorList>
    </citation>
    <scope>NUCLEOTIDE SEQUENCE [LARGE SCALE GENOMIC DNA]</scope>
    <source>
        <strain evidence="3 4">DSM 108380</strain>
    </source>
</reference>
<keyword evidence="4" id="KW-1185">Reference proteome</keyword>
<evidence type="ECO:0000313" key="3">
    <source>
        <dbReference type="EMBL" id="KAF4637644.1"/>
    </source>
</evidence>
<organism evidence="3 4">
    <name type="scientific">Cudoniella acicularis</name>
    <dbReference type="NCBI Taxonomy" id="354080"/>
    <lineage>
        <taxon>Eukaryota</taxon>
        <taxon>Fungi</taxon>
        <taxon>Dikarya</taxon>
        <taxon>Ascomycota</taxon>
        <taxon>Pezizomycotina</taxon>
        <taxon>Leotiomycetes</taxon>
        <taxon>Helotiales</taxon>
        <taxon>Tricladiaceae</taxon>
        <taxon>Cudoniella</taxon>
    </lineage>
</organism>
<accession>A0A8H4RZ68</accession>
<name>A0A8H4RZ68_9HELO</name>
<dbReference type="PROSITE" id="PS51043">
    <property type="entry name" value="DDHD"/>
    <property type="match status" value="1"/>
</dbReference>
<dbReference type="InterPro" id="IPR004177">
    <property type="entry name" value="DDHD_dom"/>
</dbReference>
<feature type="compositionally biased region" description="Basic and acidic residues" evidence="1">
    <location>
        <begin position="367"/>
        <end position="378"/>
    </location>
</feature>
<proteinExistence type="predicted"/>
<comment type="caution">
    <text evidence="3">The sequence shown here is derived from an EMBL/GenBank/DDBJ whole genome shotgun (WGS) entry which is preliminary data.</text>
</comment>
<dbReference type="AlphaFoldDB" id="A0A8H4RZ68"/>
<feature type="compositionally biased region" description="Basic and acidic residues" evidence="1">
    <location>
        <begin position="196"/>
        <end position="215"/>
    </location>
</feature>
<evidence type="ECO:0000256" key="1">
    <source>
        <dbReference type="SAM" id="MobiDB-lite"/>
    </source>
</evidence>
<evidence type="ECO:0000259" key="2">
    <source>
        <dbReference type="PROSITE" id="PS51043"/>
    </source>
</evidence>
<feature type="region of interest" description="Disordered" evidence="1">
    <location>
        <begin position="1"/>
        <end position="29"/>
    </location>
</feature>
<dbReference type="SUPFAM" id="SSF53474">
    <property type="entry name" value="alpha/beta-Hydrolases"/>
    <property type="match status" value="1"/>
</dbReference>
<feature type="domain" description="DDHD" evidence="2">
    <location>
        <begin position="964"/>
        <end position="1169"/>
    </location>
</feature>
<dbReference type="GO" id="GO:0046872">
    <property type="term" value="F:metal ion binding"/>
    <property type="evidence" value="ECO:0007669"/>
    <property type="project" value="InterPro"/>
</dbReference>